<dbReference type="GO" id="GO:0003729">
    <property type="term" value="F:mRNA binding"/>
    <property type="evidence" value="ECO:0007669"/>
    <property type="project" value="TreeGrafter"/>
</dbReference>
<feature type="region of interest" description="Disordered" evidence="6">
    <location>
        <begin position="265"/>
        <end position="300"/>
    </location>
</feature>
<dbReference type="PANTHER" id="PTHR12506">
    <property type="entry name" value="PROTEIN PHOSPHATASE RELATED"/>
    <property type="match status" value="1"/>
</dbReference>
<comment type="caution">
    <text evidence="8">The sequence shown here is derived from an EMBL/GenBank/DDBJ whole genome shotgun (WGS) entry which is preliminary data.</text>
</comment>
<name>A0AAV5DQ77_ELECO</name>
<feature type="compositionally biased region" description="Polar residues" evidence="6">
    <location>
        <begin position="454"/>
        <end position="468"/>
    </location>
</feature>
<keyword evidence="3 5" id="KW-0862">Zinc</keyword>
<dbReference type="SMART" id="SM00356">
    <property type="entry name" value="ZnF_C3H1"/>
    <property type="match status" value="4"/>
</dbReference>
<feature type="domain" description="C3H1-type" evidence="7">
    <location>
        <begin position="140"/>
        <end position="168"/>
    </location>
</feature>
<dbReference type="SUPFAM" id="SSF90229">
    <property type="entry name" value="CCCH zinc finger"/>
    <property type="match status" value="3"/>
</dbReference>
<evidence type="ECO:0000313" key="9">
    <source>
        <dbReference type="Proteomes" id="UP001054889"/>
    </source>
</evidence>
<feature type="compositionally biased region" description="Basic and acidic residues" evidence="6">
    <location>
        <begin position="73"/>
        <end position="88"/>
    </location>
</feature>
<dbReference type="AlphaFoldDB" id="A0AAV5DQ77"/>
<accession>A0AAV5DQ77</accession>
<dbReference type="Gene3D" id="4.10.1000.10">
    <property type="entry name" value="Zinc finger, CCCH-type"/>
    <property type="match status" value="3"/>
</dbReference>
<dbReference type="PANTHER" id="PTHR12506:SF20">
    <property type="entry name" value="ZINC FINGER CCCH DOMAIN-CONTAINING PROTEIN 67"/>
    <property type="match status" value="1"/>
</dbReference>
<keyword evidence="4" id="KW-0238">DNA-binding</keyword>
<dbReference type="InterPro" id="IPR000571">
    <property type="entry name" value="Znf_CCCH"/>
</dbReference>
<evidence type="ECO:0000313" key="8">
    <source>
        <dbReference type="EMBL" id="GJN12040.1"/>
    </source>
</evidence>
<sequence>MDCTFNHPPSPRPSGWQGHARKAEKQEQDAEYPRRAGEPDCSYYVKFGSCNYGMNCMFNHPRKPSGWQGRHACASEKQEQDSEYPRRPGEPDCSYYMKFGSCKYEMDCRFNHRPKPCGWQQGRHTPAGERQEHEAEYPQRPGEPDCSYYIKFGSCKYGMDCIFNHPHHEPMLFPGKGCKCNYQGGGKTEFEKVKLNFLGLPLRQGTGVCSYYMRTGICKFGTNCKFHHPEPGLEHENWEAPRQSIQGSSQQNFYAVLHREELKEQPVPLSASSASPRRQGIILPQGTNPPYPESSEYQFGGSRCNTDKGVRYTRDELLGLRQVQTQAYSRYDLKDNREWRSWSSQTPKIFNEEKSWNYIKEAKESYASSGPQEHGQLSIQFDSKAQGMMHCGKCIAPLIVRLPNTMSGKLKMIDSSSRAPEDNLAVSDENYVGTVDKDVHNRSEEVILRESSNEEPNSVKPQQNYVNEESSHMDGFGSITDK</sequence>
<feature type="zinc finger region" description="C3H1-type" evidence="5">
    <location>
        <begin position="87"/>
        <end position="115"/>
    </location>
</feature>
<feature type="region of interest" description="Disordered" evidence="6">
    <location>
        <begin position="68"/>
        <end position="88"/>
    </location>
</feature>
<organism evidence="8 9">
    <name type="scientific">Eleusine coracana subsp. coracana</name>
    <dbReference type="NCBI Taxonomy" id="191504"/>
    <lineage>
        <taxon>Eukaryota</taxon>
        <taxon>Viridiplantae</taxon>
        <taxon>Streptophyta</taxon>
        <taxon>Embryophyta</taxon>
        <taxon>Tracheophyta</taxon>
        <taxon>Spermatophyta</taxon>
        <taxon>Magnoliopsida</taxon>
        <taxon>Liliopsida</taxon>
        <taxon>Poales</taxon>
        <taxon>Poaceae</taxon>
        <taxon>PACMAD clade</taxon>
        <taxon>Chloridoideae</taxon>
        <taxon>Cynodonteae</taxon>
        <taxon>Eleusininae</taxon>
        <taxon>Eleusine</taxon>
    </lineage>
</organism>
<protein>
    <recommendedName>
        <fullName evidence="7">C3H1-type domain-containing protein</fullName>
    </recommendedName>
</protein>
<dbReference type="EMBL" id="BQKI01000021">
    <property type="protein sequence ID" value="GJN12040.1"/>
    <property type="molecule type" value="Genomic_DNA"/>
</dbReference>
<feature type="region of interest" description="Disordered" evidence="6">
    <location>
        <begin position="119"/>
        <end position="141"/>
    </location>
</feature>
<evidence type="ECO:0000256" key="3">
    <source>
        <dbReference type="ARBA" id="ARBA00022833"/>
    </source>
</evidence>
<feature type="region of interest" description="Disordered" evidence="6">
    <location>
        <begin position="1"/>
        <end position="39"/>
    </location>
</feature>
<feature type="compositionally biased region" description="Basic and acidic residues" evidence="6">
    <location>
        <begin position="21"/>
        <end position="38"/>
    </location>
</feature>
<proteinExistence type="predicted"/>
<gene>
    <name evidence="8" type="primary">ga30283</name>
    <name evidence="8" type="ORF">PR202_ga30283</name>
</gene>
<feature type="compositionally biased region" description="Basic and acidic residues" evidence="6">
    <location>
        <begin position="126"/>
        <end position="137"/>
    </location>
</feature>
<dbReference type="Proteomes" id="UP001054889">
    <property type="component" value="Unassembled WGS sequence"/>
</dbReference>
<feature type="zinc finger region" description="C3H1-type" evidence="5">
    <location>
        <begin position="35"/>
        <end position="63"/>
    </location>
</feature>
<feature type="domain" description="C3H1-type" evidence="7">
    <location>
        <begin position="203"/>
        <end position="231"/>
    </location>
</feature>
<feature type="region of interest" description="Disordered" evidence="6">
    <location>
        <begin position="448"/>
        <end position="482"/>
    </location>
</feature>
<evidence type="ECO:0000256" key="2">
    <source>
        <dbReference type="ARBA" id="ARBA00022771"/>
    </source>
</evidence>
<feature type="zinc finger region" description="C3H1-type" evidence="5">
    <location>
        <begin position="203"/>
        <end position="231"/>
    </location>
</feature>
<dbReference type="Pfam" id="PF00642">
    <property type="entry name" value="zf-CCCH"/>
    <property type="match status" value="4"/>
</dbReference>
<reference evidence="8" key="1">
    <citation type="journal article" date="2018" name="DNA Res.">
        <title>Multiple hybrid de novo genome assembly of finger millet, an orphan allotetraploid crop.</title>
        <authorList>
            <person name="Hatakeyama M."/>
            <person name="Aluri S."/>
            <person name="Balachadran M.T."/>
            <person name="Sivarajan S.R."/>
            <person name="Patrignani A."/>
            <person name="Gruter S."/>
            <person name="Poveda L."/>
            <person name="Shimizu-Inatsugi R."/>
            <person name="Baeten J."/>
            <person name="Francoijs K.J."/>
            <person name="Nataraja K.N."/>
            <person name="Reddy Y.A.N."/>
            <person name="Phadnis S."/>
            <person name="Ravikumar R.L."/>
            <person name="Schlapbach R."/>
            <person name="Sreeman S.M."/>
            <person name="Shimizu K.K."/>
        </authorList>
    </citation>
    <scope>NUCLEOTIDE SEQUENCE</scope>
</reference>
<dbReference type="InterPro" id="IPR036855">
    <property type="entry name" value="Znf_CCCH_sf"/>
</dbReference>
<dbReference type="PROSITE" id="PS50103">
    <property type="entry name" value="ZF_C3H1"/>
    <property type="match status" value="4"/>
</dbReference>
<dbReference type="GO" id="GO:0003677">
    <property type="term" value="F:DNA binding"/>
    <property type="evidence" value="ECO:0007669"/>
    <property type="project" value="UniProtKB-KW"/>
</dbReference>
<evidence type="ECO:0000259" key="7">
    <source>
        <dbReference type="PROSITE" id="PS50103"/>
    </source>
</evidence>
<feature type="domain" description="C3H1-type" evidence="7">
    <location>
        <begin position="35"/>
        <end position="63"/>
    </location>
</feature>
<evidence type="ECO:0000256" key="6">
    <source>
        <dbReference type="SAM" id="MobiDB-lite"/>
    </source>
</evidence>
<evidence type="ECO:0000256" key="1">
    <source>
        <dbReference type="ARBA" id="ARBA00022723"/>
    </source>
</evidence>
<dbReference type="InterPro" id="IPR050974">
    <property type="entry name" value="Plant_ZF_CCCH"/>
</dbReference>
<keyword evidence="9" id="KW-1185">Reference proteome</keyword>
<keyword evidence="1 5" id="KW-0479">Metal-binding</keyword>
<evidence type="ECO:0000256" key="4">
    <source>
        <dbReference type="ARBA" id="ARBA00023125"/>
    </source>
</evidence>
<feature type="zinc finger region" description="C3H1-type" evidence="5">
    <location>
        <begin position="140"/>
        <end position="168"/>
    </location>
</feature>
<feature type="domain" description="C3H1-type" evidence="7">
    <location>
        <begin position="87"/>
        <end position="115"/>
    </location>
</feature>
<keyword evidence="2 5" id="KW-0863">Zinc-finger</keyword>
<dbReference type="GO" id="GO:0008270">
    <property type="term" value="F:zinc ion binding"/>
    <property type="evidence" value="ECO:0007669"/>
    <property type="project" value="UniProtKB-KW"/>
</dbReference>
<evidence type="ECO:0000256" key="5">
    <source>
        <dbReference type="PROSITE-ProRule" id="PRU00723"/>
    </source>
</evidence>
<reference evidence="8" key="2">
    <citation type="submission" date="2021-12" db="EMBL/GenBank/DDBJ databases">
        <title>Resequencing data analysis of finger millet.</title>
        <authorList>
            <person name="Hatakeyama M."/>
            <person name="Aluri S."/>
            <person name="Balachadran M.T."/>
            <person name="Sivarajan S.R."/>
            <person name="Poveda L."/>
            <person name="Shimizu-Inatsugi R."/>
            <person name="Schlapbach R."/>
            <person name="Sreeman S.M."/>
            <person name="Shimizu K.K."/>
        </authorList>
    </citation>
    <scope>NUCLEOTIDE SEQUENCE</scope>
</reference>